<dbReference type="SUPFAM" id="SSF50156">
    <property type="entry name" value="PDZ domain-like"/>
    <property type="match status" value="1"/>
</dbReference>
<keyword evidence="18" id="KW-1185">Reference proteome</keyword>
<dbReference type="PANTHER" id="PTHR23122">
    <property type="entry name" value="MEMBRANE-ASSOCIATED GUANYLATE KINASE MAGUK"/>
    <property type="match status" value="1"/>
</dbReference>
<sequence length="660" mass="74633">MIQSDKGADPPDSKDKKDEKLSTVTNPENGTSQILRLVLQELNLFYSRDVNGVCLLYDLLHSPWLQALLKVYDCLQEFKGKKLIPATPHAQALSYEVVKILHETPKSPEIQELRQILQAPHLKASGCVLCVTFVPLFLLCSQALLSAHDTVAQKDFEPLLPPLPDNIPESEEAMRIVCMVKNQQPLGATIKRHEMTGDILVARVIHGGLAERSGLLYAGDKLVEVNGVSVEGLDPEQVIHILAMSRGTIIFKVVPVSDPPVNSQKMVYVRAMTEYWPQEDPAIPCMDAGLPFQKGDILQIVDQNDALWWQARKISDLGTCAGLIPSTHLLKRKQREFWWSQPYQPHNNLKSTICECADTSNPACASRERQLPLSQGWLPAQQRIFKYKEEFVGYGQKFYIAGFRRSMRLCRRWSHLSQLRAKVCGASTCSGAAGAPYEEVVRYQRRPADKHRLIVLVGPSGVGVNELRRQLIELDPNRFQSAVPHTTRSKKSYEMDGREYHYVSKETFESLMYSHRMLEYGEYKGHLYGTSVDAVQAVLDEGKICVMDLEPQGIQVARTHELKPYVIFIKPSSMSCMKQSRKNAKIITNYFVDMKFKDEDLQEMEDLAQKMETQFGQFLDHVIVNDSLQDACAQLLSAVQKAQEEPQWVPATWVSSDTES</sequence>
<keyword evidence="4" id="KW-0963">Cytoplasm</keyword>
<dbReference type="CDD" id="cd00071">
    <property type="entry name" value="GMPK"/>
    <property type="match status" value="1"/>
</dbReference>
<dbReference type="Gene3D" id="2.30.42.10">
    <property type="match status" value="1"/>
</dbReference>
<dbReference type="PROSITE" id="PS51022">
    <property type="entry name" value="L27"/>
    <property type="match status" value="2"/>
</dbReference>
<dbReference type="CDD" id="cd06799">
    <property type="entry name" value="PDZ_MPP3-MPP4-MPP7-like"/>
    <property type="match status" value="1"/>
</dbReference>
<keyword evidence="3 10" id="KW-0728">SH3 domain</keyword>
<dbReference type="GO" id="GO:0008104">
    <property type="term" value="P:intracellular protein localization"/>
    <property type="evidence" value="ECO:0007669"/>
    <property type="project" value="UniProtKB-ARBA"/>
</dbReference>
<dbReference type="Gene3D" id="1.10.287.650">
    <property type="entry name" value="L27 domain"/>
    <property type="match status" value="1"/>
</dbReference>
<protein>
    <recommendedName>
        <fullName evidence="8">MAGUK p55 subfamily member 4</fullName>
    </recommendedName>
    <alternativeName>
        <fullName evidence="9">Discs large homolog 6</fullName>
    </alternativeName>
</protein>
<dbReference type="Pfam" id="PF00625">
    <property type="entry name" value="Guanylate_kin"/>
    <property type="match status" value="1"/>
</dbReference>
<dbReference type="GO" id="GO:0005737">
    <property type="term" value="C:cytoplasm"/>
    <property type="evidence" value="ECO:0007669"/>
    <property type="project" value="UniProtKB-SubCell"/>
</dbReference>
<evidence type="ECO:0000256" key="5">
    <source>
        <dbReference type="ARBA" id="ARBA00022737"/>
    </source>
</evidence>
<dbReference type="InterPro" id="IPR020590">
    <property type="entry name" value="Guanylate_kinase_CS"/>
</dbReference>
<dbReference type="InterPro" id="IPR004172">
    <property type="entry name" value="L27_dom"/>
</dbReference>
<dbReference type="Gene3D" id="3.40.50.300">
    <property type="entry name" value="P-loop containing nucleotide triphosphate hydrolases"/>
    <property type="match status" value="1"/>
</dbReference>
<feature type="domain" description="PDZ" evidence="15">
    <location>
        <begin position="176"/>
        <end position="257"/>
    </location>
</feature>
<dbReference type="InterPro" id="IPR008145">
    <property type="entry name" value="GK/Ca_channel_bsu"/>
</dbReference>
<evidence type="ECO:0000256" key="1">
    <source>
        <dbReference type="ARBA" id="ARBA00004496"/>
    </source>
</evidence>
<dbReference type="Pfam" id="PF00018">
    <property type="entry name" value="SH3_1"/>
    <property type="match status" value="1"/>
</dbReference>
<feature type="compositionally biased region" description="Basic and acidic residues" evidence="12">
    <location>
        <begin position="1"/>
        <end position="21"/>
    </location>
</feature>
<evidence type="ECO:0000313" key="18">
    <source>
        <dbReference type="Proteomes" id="UP000295264"/>
    </source>
</evidence>
<dbReference type="SMART" id="SM00569">
    <property type="entry name" value="L27"/>
    <property type="match status" value="2"/>
</dbReference>
<organism evidence="17 18">
    <name type="scientific">Sousa chinensis</name>
    <name type="common">Indo-pacific humpbacked dolphin</name>
    <name type="synonym">Steno chinensis</name>
    <dbReference type="NCBI Taxonomy" id="103600"/>
    <lineage>
        <taxon>Eukaryota</taxon>
        <taxon>Metazoa</taxon>
        <taxon>Chordata</taxon>
        <taxon>Craniata</taxon>
        <taxon>Vertebrata</taxon>
        <taxon>Euteleostomi</taxon>
        <taxon>Mammalia</taxon>
        <taxon>Eutheria</taxon>
        <taxon>Laurasiatheria</taxon>
        <taxon>Artiodactyla</taxon>
        <taxon>Whippomorpha</taxon>
        <taxon>Cetacea</taxon>
        <taxon>Odontoceti</taxon>
        <taxon>Delphinidae</taxon>
        <taxon>Sousa</taxon>
    </lineage>
</organism>
<dbReference type="SMART" id="SM00228">
    <property type="entry name" value="PDZ"/>
    <property type="match status" value="1"/>
</dbReference>
<evidence type="ECO:0000259" key="15">
    <source>
        <dbReference type="PROSITE" id="PS50106"/>
    </source>
</evidence>
<dbReference type="PROSITE" id="PS50002">
    <property type="entry name" value="SH3"/>
    <property type="match status" value="1"/>
</dbReference>
<comment type="similarity">
    <text evidence="2">Belongs to the MAGUK family.</text>
</comment>
<evidence type="ECO:0000256" key="12">
    <source>
        <dbReference type="SAM" id="MobiDB-lite"/>
    </source>
</evidence>
<dbReference type="InterPro" id="IPR036034">
    <property type="entry name" value="PDZ_sf"/>
</dbReference>
<dbReference type="InterPro" id="IPR014775">
    <property type="entry name" value="L27_C"/>
</dbReference>
<dbReference type="Proteomes" id="UP000295264">
    <property type="component" value="Unassembled WGS sequence"/>
</dbReference>
<feature type="coiled-coil region" evidence="11">
    <location>
        <begin position="594"/>
        <end position="645"/>
    </location>
</feature>
<evidence type="ECO:0000259" key="14">
    <source>
        <dbReference type="PROSITE" id="PS50052"/>
    </source>
</evidence>
<comment type="function">
    <text evidence="7">May play a role in retinal photoreceptors development.</text>
</comment>
<feature type="domain" description="L27" evidence="16">
    <location>
        <begin position="90"/>
        <end position="159"/>
    </location>
</feature>
<dbReference type="InterPro" id="IPR001478">
    <property type="entry name" value="PDZ"/>
</dbReference>
<dbReference type="Pfam" id="PF00595">
    <property type="entry name" value="PDZ"/>
    <property type="match status" value="1"/>
</dbReference>
<feature type="domain" description="Guanylate kinase-like" evidence="14">
    <location>
        <begin position="451"/>
        <end position="640"/>
    </location>
</feature>
<dbReference type="InterPro" id="IPR050716">
    <property type="entry name" value="MAGUK"/>
</dbReference>
<evidence type="ECO:0000256" key="4">
    <source>
        <dbReference type="ARBA" id="ARBA00022490"/>
    </source>
</evidence>
<evidence type="ECO:0000256" key="11">
    <source>
        <dbReference type="SAM" id="Coils"/>
    </source>
</evidence>
<accession>A0A484GV78</accession>
<dbReference type="InterPro" id="IPR008144">
    <property type="entry name" value="Guanylate_kin-like_dom"/>
</dbReference>
<evidence type="ECO:0000256" key="2">
    <source>
        <dbReference type="ARBA" id="ARBA00007014"/>
    </source>
</evidence>
<dbReference type="SUPFAM" id="SSF52540">
    <property type="entry name" value="P-loop containing nucleoside triphosphate hydrolases"/>
    <property type="match status" value="1"/>
</dbReference>
<evidence type="ECO:0000259" key="16">
    <source>
        <dbReference type="PROSITE" id="PS51022"/>
    </source>
</evidence>
<evidence type="ECO:0000259" key="13">
    <source>
        <dbReference type="PROSITE" id="PS50002"/>
    </source>
</evidence>
<dbReference type="PROSITE" id="PS50052">
    <property type="entry name" value="GUANYLATE_KINASE_2"/>
    <property type="match status" value="1"/>
</dbReference>
<proteinExistence type="inferred from homology"/>
<dbReference type="GO" id="GO:0005912">
    <property type="term" value="C:adherens junction"/>
    <property type="evidence" value="ECO:0007669"/>
    <property type="project" value="UniProtKB-ARBA"/>
</dbReference>
<dbReference type="FunFam" id="2.30.42.10:FF:000088">
    <property type="entry name" value="MAGUK p55 subfamily member 5"/>
    <property type="match status" value="1"/>
</dbReference>
<comment type="subcellular location">
    <subcellularLocation>
        <location evidence="1">Cytoplasm</location>
    </subcellularLocation>
</comment>
<dbReference type="EMBL" id="QWLN02003564">
    <property type="protein sequence ID" value="TEA39804.1"/>
    <property type="molecule type" value="Genomic_DNA"/>
</dbReference>
<dbReference type="SMART" id="SM00072">
    <property type="entry name" value="GuKc"/>
    <property type="match status" value="1"/>
</dbReference>
<dbReference type="FunFam" id="3.40.50.300:FF:001229">
    <property type="entry name" value="MAGUK p55 subfamily member 4"/>
    <property type="match status" value="1"/>
</dbReference>
<dbReference type="PROSITE" id="PS00856">
    <property type="entry name" value="GUANYLATE_KINASE_1"/>
    <property type="match status" value="1"/>
</dbReference>
<dbReference type="FunFam" id="2.30.30.40:FF:000129">
    <property type="entry name" value="MAGUK p55 subfamily member 4"/>
    <property type="match status" value="1"/>
</dbReference>
<dbReference type="PROSITE" id="PS50106">
    <property type="entry name" value="PDZ"/>
    <property type="match status" value="1"/>
</dbReference>
<dbReference type="SMART" id="SM00326">
    <property type="entry name" value="SH3"/>
    <property type="match status" value="1"/>
</dbReference>
<evidence type="ECO:0000256" key="3">
    <source>
        <dbReference type="ARBA" id="ARBA00022443"/>
    </source>
</evidence>
<dbReference type="InterPro" id="IPR035600">
    <property type="entry name" value="MPP4_SH3"/>
</dbReference>
<dbReference type="InterPro" id="IPR036028">
    <property type="entry name" value="SH3-like_dom_sf"/>
</dbReference>
<evidence type="ECO:0000256" key="10">
    <source>
        <dbReference type="PROSITE-ProRule" id="PRU00192"/>
    </source>
</evidence>
<gene>
    <name evidence="17" type="ORF">DBR06_SOUSAS4610031</name>
</gene>
<evidence type="ECO:0000256" key="6">
    <source>
        <dbReference type="ARBA" id="ARBA00023054"/>
    </source>
</evidence>
<evidence type="ECO:0000313" key="17">
    <source>
        <dbReference type="EMBL" id="TEA39804.1"/>
    </source>
</evidence>
<dbReference type="SUPFAM" id="SSF50044">
    <property type="entry name" value="SH3-domain"/>
    <property type="match status" value="1"/>
</dbReference>
<dbReference type="Gene3D" id="2.30.30.40">
    <property type="entry name" value="SH3 Domains"/>
    <property type="match status" value="1"/>
</dbReference>
<evidence type="ECO:0000256" key="8">
    <source>
        <dbReference type="ARBA" id="ARBA00068738"/>
    </source>
</evidence>
<comment type="caution">
    <text evidence="17">The sequence shown here is derived from an EMBL/GenBank/DDBJ whole genome shotgun (WGS) entry which is preliminary data.</text>
</comment>
<evidence type="ECO:0000256" key="7">
    <source>
        <dbReference type="ARBA" id="ARBA00055236"/>
    </source>
</evidence>
<dbReference type="InterPro" id="IPR001452">
    <property type="entry name" value="SH3_domain"/>
</dbReference>
<dbReference type="InterPro" id="IPR036892">
    <property type="entry name" value="L27_dom_sf"/>
</dbReference>
<reference evidence="17 18" key="1">
    <citation type="journal article" date="2018" name="Genomics">
        <title>Molecular footprints of inshore aquatic adaptation in Indo-Pacific humpback dolphin (Sousa chinensis).</title>
        <authorList>
            <person name="Ming Y."/>
            <person name="Jian J."/>
            <person name="Yu F."/>
            <person name="Yu X."/>
            <person name="Wang J."/>
            <person name="Liu W."/>
        </authorList>
    </citation>
    <scope>NUCLEOTIDE SEQUENCE [LARGE SCALE GENOMIC DNA]</scope>
    <source>
        <strain evidence="17">MY-2018</strain>
        <tissue evidence="17">Skin</tissue>
    </source>
</reference>
<dbReference type="SUPFAM" id="SSF101288">
    <property type="entry name" value="L27 domain"/>
    <property type="match status" value="1"/>
</dbReference>
<dbReference type="GO" id="GO:0005886">
    <property type="term" value="C:plasma membrane"/>
    <property type="evidence" value="ECO:0007669"/>
    <property type="project" value="UniProtKB-ARBA"/>
</dbReference>
<dbReference type="FunFam" id="3.30.63.10:FF:000002">
    <property type="entry name" value="Guanylate kinase 1"/>
    <property type="match status" value="1"/>
</dbReference>
<keyword evidence="5" id="KW-0677">Repeat</keyword>
<feature type="domain" description="SH3" evidence="13">
    <location>
        <begin position="264"/>
        <end position="334"/>
    </location>
</feature>
<dbReference type="Pfam" id="PF02828">
    <property type="entry name" value="L27"/>
    <property type="match status" value="1"/>
</dbReference>
<feature type="region of interest" description="Disordered" evidence="12">
    <location>
        <begin position="1"/>
        <end position="27"/>
    </location>
</feature>
<dbReference type="CDD" id="cd12034">
    <property type="entry name" value="SH3_MPP4"/>
    <property type="match status" value="1"/>
</dbReference>
<keyword evidence="6 11" id="KW-0175">Coiled coil</keyword>
<dbReference type="InterPro" id="IPR027417">
    <property type="entry name" value="P-loop_NTPase"/>
</dbReference>
<name>A0A484GV78_SOUCH</name>
<feature type="domain" description="L27" evidence="16">
    <location>
        <begin position="27"/>
        <end position="83"/>
    </location>
</feature>
<evidence type="ECO:0000256" key="9">
    <source>
        <dbReference type="ARBA" id="ARBA00080908"/>
    </source>
</evidence>
<dbReference type="AlphaFoldDB" id="A0A484GV78"/>